<feature type="domain" description="Glycosyl transferase family 1" evidence="2">
    <location>
        <begin position="2"/>
        <end position="139"/>
    </location>
</feature>
<dbReference type="Pfam" id="PF00534">
    <property type="entry name" value="Glycos_transf_1"/>
    <property type="match status" value="1"/>
</dbReference>
<organism evidence="3 4">
    <name type="scientific">Candidatus Chloroploca asiatica</name>
    <dbReference type="NCBI Taxonomy" id="1506545"/>
    <lineage>
        <taxon>Bacteria</taxon>
        <taxon>Bacillati</taxon>
        <taxon>Chloroflexota</taxon>
        <taxon>Chloroflexia</taxon>
        <taxon>Chloroflexales</taxon>
        <taxon>Chloroflexineae</taxon>
        <taxon>Oscillochloridaceae</taxon>
        <taxon>Candidatus Chloroploca</taxon>
    </lineage>
</organism>
<evidence type="ECO:0000313" key="4">
    <source>
        <dbReference type="Proteomes" id="UP000220922"/>
    </source>
</evidence>
<dbReference type="GO" id="GO:0016757">
    <property type="term" value="F:glycosyltransferase activity"/>
    <property type="evidence" value="ECO:0007669"/>
    <property type="project" value="InterPro"/>
</dbReference>
<dbReference type="InterPro" id="IPR001296">
    <property type="entry name" value="Glyco_trans_1"/>
</dbReference>
<name>A0A2H3KLW1_9CHLR</name>
<evidence type="ECO:0000313" key="3">
    <source>
        <dbReference type="EMBL" id="PDV99081.1"/>
    </source>
</evidence>
<gene>
    <name evidence="3" type="ORF">A9Q02_13435</name>
</gene>
<dbReference type="AlphaFoldDB" id="A0A2H3KLW1"/>
<dbReference type="SUPFAM" id="SSF53756">
    <property type="entry name" value="UDP-Glycosyltransferase/glycogen phosphorylase"/>
    <property type="match status" value="1"/>
</dbReference>
<reference evidence="3 4" key="1">
    <citation type="submission" date="2016-05" db="EMBL/GenBank/DDBJ databases">
        <authorList>
            <person name="Lavstsen T."/>
            <person name="Jespersen J.S."/>
        </authorList>
    </citation>
    <scope>NUCLEOTIDE SEQUENCE [LARGE SCALE GENOMIC DNA]</scope>
    <source>
        <strain evidence="3 4">B7-9</strain>
    </source>
</reference>
<dbReference type="Proteomes" id="UP000220922">
    <property type="component" value="Unassembled WGS sequence"/>
</dbReference>
<comment type="caution">
    <text evidence="3">The sequence shown here is derived from an EMBL/GenBank/DDBJ whole genome shotgun (WGS) entry which is preliminary data.</text>
</comment>
<dbReference type="Gene3D" id="3.40.50.2000">
    <property type="entry name" value="Glycogen Phosphorylase B"/>
    <property type="match status" value="2"/>
</dbReference>
<dbReference type="PANTHER" id="PTHR46401:SF2">
    <property type="entry name" value="GLYCOSYLTRANSFERASE WBBK-RELATED"/>
    <property type="match status" value="1"/>
</dbReference>
<evidence type="ECO:0000259" key="2">
    <source>
        <dbReference type="Pfam" id="PF00534"/>
    </source>
</evidence>
<dbReference type="CDD" id="cd03801">
    <property type="entry name" value="GT4_PimA-like"/>
    <property type="match status" value="1"/>
</dbReference>
<dbReference type="PANTHER" id="PTHR46401">
    <property type="entry name" value="GLYCOSYLTRANSFERASE WBBK-RELATED"/>
    <property type="match status" value="1"/>
</dbReference>
<sequence length="167" mass="18593">MIIESLAILRARGYPVRLLKVGSPGGQRWRDLLIEQIVRLKLEDAVIFFDVVPEEDLPLFYNIADLCVTATLLEGGFAWMVMEALACERPVVATTAAAIPDDARPAVSVVPTRNREALTDAIATCLDNSELRRQMGQHGLNVIGNYDWSRTIRELLQLYAIIAKESL</sequence>
<keyword evidence="1" id="KW-0808">Transferase</keyword>
<keyword evidence="4" id="KW-1185">Reference proteome</keyword>
<accession>A0A2H3KLW1</accession>
<dbReference type="GO" id="GO:0009103">
    <property type="term" value="P:lipopolysaccharide biosynthetic process"/>
    <property type="evidence" value="ECO:0007669"/>
    <property type="project" value="TreeGrafter"/>
</dbReference>
<evidence type="ECO:0000256" key="1">
    <source>
        <dbReference type="ARBA" id="ARBA00022679"/>
    </source>
</evidence>
<protein>
    <recommendedName>
        <fullName evidence="2">Glycosyl transferase family 1 domain-containing protein</fullName>
    </recommendedName>
</protein>
<dbReference type="EMBL" id="LYXE01000083">
    <property type="protein sequence ID" value="PDV99081.1"/>
    <property type="molecule type" value="Genomic_DNA"/>
</dbReference>
<proteinExistence type="predicted"/>